<evidence type="ECO:0000256" key="2">
    <source>
        <dbReference type="ARBA" id="ARBA00023015"/>
    </source>
</evidence>
<feature type="compositionally biased region" description="Basic and acidic residues" evidence="7">
    <location>
        <begin position="119"/>
        <end position="128"/>
    </location>
</feature>
<feature type="region of interest" description="Disordered" evidence="7">
    <location>
        <begin position="314"/>
        <end position="381"/>
    </location>
</feature>
<evidence type="ECO:0000256" key="1">
    <source>
        <dbReference type="ARBA" id="ARBA00004123"/>
    </source>
</evidence>
<sequence>MPAPMYVSMVSAVEPQQQQKELSVRRRDVITGIRKKILKGAVADMGKKHKKHKGEKHGYEGKEDVRVPAESRKGAQAANAEKKKDKKYVEKPLKLVLKVGTGEVKELSTARAAALPQGFHEDKADHDKHRDKKKKKKKKNEKTVSPGEEKKKKKDDKKKKDKSQHDSDPDNEHSLHSPLRPDLPAISDSSIGKPEEDQTPLQEALNQLVRQLQRKDPSSFFAFPVTDFIAPGYSMIIKNPMDFSTIKEKIRNNDYDSIEELKENFKQICHNAMIYNKPGTIYFKAAKKLLNSGMKILSQERIQSLKQSIEFMADLQVPGKDKENPDSKGNENMEDTKEESMDTSDFTAFKTPVKDFKRKDKDQSEDKQRVNDGLSEKEQEQIDQIIKDSFGKLTKRAANSRLEFERRKQDGTTTLALFNPGDTLLEPGHGTAILGSTAGRLQTGVNCLQGFKEDKRNKVTPVLYLNYGPFTSYAPSYDSTFANIGKDDSDLIYTMYGEDPNPQGNFSLQEFLENLKSQPYGMVDCVLDAFSDGEYSRTEREQNKAAVSESSARSDSVGTTDQFASLKSVFGVELFEENFESEESEKFQKKLDETTKLLWELQEVQNERLSTKPPPNMVCLLAPSAKEVQIAEKVNENLKELAQQVHPGDIASVSGIRKAMGIISPYVDTEEMIVDLTTDNQESQAIPKNKSECLQIAT</sequence>
<dbReference type="InterPro" id="IPR036427">
    <property type="entry name" value="Bromodomain-like_sf"/>
</dbReference>
<dbReference type="GO" id="GO:0005634">
    <property type="term" value="C:nucleus"/>
    <property type="evidence" value="ECO:0007669"/>
    <property type="project" value="UniProtKB-SubCell"/>
</dbReference>
<evidence type="ECO:0000313" key="9">
    <source>
        <dbReference type="EMBL" id="DBA17044.1"/>
    </source>
</evidence>
<evidence type="ECO:0000256" key="7">
    <source>
        <dbReference type="SAM" id="MobiDB-lite"/>
    </source>
</evidence>
<evidence type="ECO:0000256" key="6">
    <source>
        <dbReference type="PROSITE-ProRule" id="PRU00035"/>
    </source>
</evidence>
<accession>A0AAV2ZR77</accession>
<organism evidence="9 10">
    <name type="scientific">Pyxicephalus adspersus</name>
    <name type="common">African bullfrog</name>
    <dbReference type="NCBI Taxonomy" id="30357"/>
    <lineage>
        <taxon>Eukaryota</taxon>
        <taxon>Metazoa</taxon>
        <taxon>Chordata</taxon>
        <taxon>Craniata</taxon>
        <taxon>Vertebrata</taxon>
        <taxon>Euteleostomi</taxon>
        <taxon>Amphibia</taxon>
        <taxon>Batrachia</taxon>
        <taxon>Anura</taxon>
        <taxon>Neobatrachia</taxon>
        <taxon>Ranoidea</taxon>
        <taxon>Pyxicephalidae</taxon>
        <taxon>Pyxicephalinae</taxon>
        <taxon>Pyxicephalus</taxon>
    </lineage>
</organism>
<dbReference type="InterPro" id="IPR051831">
    <property type="entry name" value="Bromodomain_contain_prot"/>
</dbReference>
<keyword evidence="4" id="KW-0804">Transcription</keyword>
<keyword evidence="2" id="KW-0805">Transcription regulation</keyword>
<comment type="caution">
    <text evidence="9">The sequence shown here is derived from an EMBL/GenBank/DDBJ whole genome shotgun (WGS) entry which is preliminary data.</text>
</comment>
<dbReference type="PRINTS" id="PR00503">
    <property type="entry name" value="BROMODOMAIN"/>
</dbReference>
<dbReference type="InterPro" id="IPR001487">
    <property type="entry name" value="Bromodomain"/>
</dbReference>
<feature type="compositionally biased region" description="Basic residues" evidence="7">
    <location>
        <begin position="151"/>
        <end position="162"/>
    </location>
</feature>
<dbReference type="CDD" id="cd05513">
    <property type="entry name" value="Bromo_brd7_like"/>
    <property type="match status" value="1"/>
</dbReference>
<dbReference type="SUPFAM" id="SSF47370">
    <property type="entry name" value="Bromodomain"/>
    <property type="match status" value="1"/>
</dbReference>
<dbReference type="SMART" id="SM00297">
    <property type="entry name" value="BROMO"/>
    <property type="match status" value="1"/>
</dbReference>
<feature type="region of interest" description="Disordered" evidence="7">
    <location>
        <begin position="43"/>
        <end position="200"/>
    </location>
</feature>
<comment type="subcellular location">
    <subcellularLocation>
        <location evidence="1">Nucleus</location>
    </subcellularLocation>
</comment>
<reference evidence="9" key="1">
    <citation type="thesis" date="2020" institute="ProQuest LLC" country="789 East Eisenhower Parkway, Ann Arbor, MI, USA">
        <title>Comparative Genomics and Chromosome Evolution.</title>
        <authorList>
            <person name="Mudd A.B."/>
        </authorList>
    </citation>
    <scope>NUCLEOTIDE SEQUENCE</scope>
    <source>
        <strain evidence="9">1538</strain>
        <tissue evidence="9">Blood</tissue>
    </source>
</reference>
<evidence type="ECO:0000256" key="5">
    <source>
        <dbReference type="ARBA" id="ARBA00023242"/>
    </source>
</evidence>
<keyword evidence="3 6" id="KW-0103">Bromodomain</keyword>
<keyword evidence="5" id="KW-0539">Nucleus</keyword>
<evidence type="ECO:0000256" key="4">
    <source>
        <dbReference type="ARBA" id="ARBA00023163"/>
    </source>
</evidence>
<feature type="compositionally biased region" description="Basic and acidic residues" evidence="7">
    <location>
        <begin position="80"/>
        <end position="93"/>
    </location>
</feature>
<dbReference type="Pfam" id="PF12024">
    <property type="entry name" value="DUF3512"/>
    <property type="match status" value="1"/>
</dbReference>
<dbReference type="PANTHER" id="PTHR22881">
    <property type="entry name" value="BROMODOMAIN CONTAINING PROTEIN"/>
    <property type="match status" value="1"/>
</dbReference>
<dbReference type="PANTHER" id="PTHR22881:SF12">
    <property type="entry name" value="BROMODOMAIN-CONTAINING PROTEIN 7"/>
    <property type="match status" value="1"/>
</dbReference>
<feature type="compositionally biased region" description="Basic and acidic residues" evidence="7">
    <location>
        <begin position="163"/>
        <end position="175"/>
    </location>
</feature>
<evidence type="ECO:0000259" key="8">
    <source>
        <dbReference type="PROSITE" id="PS50014"/>
    </source>
</evidence>
<gene>
    <name evidence="9" type="ORF">GDO54_002559</name>
</gene>
<feature type="compositionally biased region" description="Basic residues" evidence="7">
    <location>
        <begin position="129"/>
        <end position="140"/>
    </location>
</feature>
<feature type="compositionally biased region" description="Basic and acidic residues" evidence="7">
    <location>
        <begin position="319"/>
        <end position="340"/>
    </location>
</feature>
<feature type="compositionally biased region" description="Basic and acidic residues" evidence="7">
    <location>
        <begin position="352"/>
        <end position="381"/>
    </location>
</feature>
<protein>
    <recommendedName>
        <fullName evidence="8">Bromo domain-containing protein</fullName>
    </recommendedName>
</protein>
<keyword evidence="10" id="KW-1185">Reference proteome</keyword>
<feature type="domain" description="Bromo" evidence="8">
    <location>
        <begin position="213"/>
        <end position="283"/>
    </location>
</feature>
<dbReference type="EMBL" id="DYDO01000010">
    <property type="protein sequence ID" value="DBA17044.1"/>
    <property type="molecule type" value="Genomic_DNA"/>
</dbReference>
<dbReference type="AlphaFoldDB" id="A0AAV2ZR77"/>
<evidence type="ECO:0000256" key="3">
    <source>
        <dbReference type="ARBA" id="ARBA00023117"/>
    </source>
</evidence>
<feature type="compositionally biased region" description="Basic and acidic residues" evidence="7">
    <location>
        <begin position="56"/>
        <end position="73"/>
    </location>
</feature>
<dbReference type="Pfam" id="PF00439">
    <property type="entry name" value="Bromodomain"/>
    <property type="match status" value="1"/>
</dbReference>
<dbReference type="GO" id="GO:0006357">
    <property type="term" value="P:regulation of transcription by RNA polymerase II"/>
    <property type="evidence" value="ECO:0007669"/>
    <property type="project" value="TreeGrafter"/>
</dbReference>
<proteinExistence type="predicted"/>
<dbReference type="PROSITE" id="PS50014">
    <property type="entry name" value="BROMODOMAIN_2"/>
    <property type="match status" value="1"/>
</dbReference>
<name>A0AAV2ZR77_PYXAD</name>
<dbReference type="InterPro" id="IPR021900">
    <property type="entry name" value="DUF3512"/>
</dbReference>
<dbReference type="Gene3D" id="1.20.920.10">
    <property type="entry name" value="Bromodomain-like"/>
    <property type="match status" value="1"/>
</dbReference>
<evidence type="ECO:0000313" key="10">
    <source>
        <dbReference type="Proteomes" id="UP001181693"/>
    </source>
</evidence>
<dbReference type="Proteomes" id="UP001181693">
    <property type="component" value="Unassembled WGS sequence"/>
</dbReference>